<dbReference type="Gene3D" id="2.60.120.620">
    <property type="entry name" value="q2cbj1_9rhob like domain"/>
    <property type="match status" value="1"/>
</dbReference>
<sequence>MNNTPFNLNKHIAEYHYDYVTVLDDIVPPALCDTLKERVERTIEQGRVKLVNHQGLGTREVSDAGGQYLHYIFQGQDVRDHLPELTAIYHSLLPLVSLVTSQDAIVSPHDRSDINIKVYPEGGGTLGEHYDTNAITVLLFLTSNREAPLRMQIPRAHPSKPEPWIEHRHIHAKAGSLLIMKGREILHDCEPTVTEKKITVVLNYYTRDDVWRPEKFDAFVYDGVDPEIAA</sequence>
<comment type="caution">
    <text evidence="1">The sequence shown here is derived from an EMBL/GenBank/DDBJ whole genome shotgun (WGS) entry which is preliminary data.</text>
</comment>
<proteinExistence type="predicted"/>
<evidence type="ECO:0008006" key="3">
    <source>
        <dbReference type="Google" id="ProtNLM"/>
    </source>
</evidence>
<accession>A0A7Y7WCE6</accession>
<organism evidence="1 2">
    <name type="scientific">Pseudomonas gingeri</name>
    <dbReference type="NCBI Taxonomy" id="117681"/>
    <lineage>
        <taxon>Bacteria</taxon>
        <taxon>Pseudomonadati</taxon>
        <taxon>Pseudomonadota</taxon>
        <taxon>Gammaproteobacteria</taxon>
        <taxon>Pseudomonadales</taxon>
        <taxon>Pseudomonadaceae</taxon>
        <taxon>Pseudomonas</taxon>
    </lineage>
</organism>
<name>A0A7Y7WCE6_9PSED</name>
<evidence type="ECO:0000313" key="1">
    <source>
        <dbReference type="EMBL" id="NWB46817.1"/>
    </source>
</evidence>
<reference evidence="1 2" key="1">
    <citation type="submission" date="2020-04" db="EMBL/GenBank/DDBJ databases">
        <title>Molecular characterization of pseudomonads from Agaricus bisporus reveal novel blotch 2 pathogens in Western Europe.</title>
        <authorList>
            <person name="Taparia T."/>
            <person name="Krijger M."/>
            <person name="Haynes E."/>
            <person name="Elpinstone J.G."/>
            <person name="Noble R."/>
            <person name="Van Der Wolf J."/>
        </authorList>
    </citation>
    <scope>NUCLEOTIDE SEQUENCE [LARGE SCALE GENOMIC DNA]</scope>
    <source>
        <strain evidence="1 2">F1001</strain>
    </source>
</reference>
<gene>
    <name evidence="1" type="ORF">HX829_09935</name>
</gene>
<dbReference type="AlphaFoldDB" id="A0A7Y7WCE6"/>
<dbReference type="SUPFAM" id="SSF51197">
    <property type="entry name" value="Clavaminate synthase-like"/>
    <property type="match status" value="1"/>
</dbReference>
<dbReference type="Proteomes" id="UP000582981">
    <property type="component" value="Unassembled WGS sequence"/>
</dbReference>
<dbReference type="RefSeq" id="WP_100941770.1">
    <property type="nucleotide sequence ID" value="NZ_JACAPU010000013.1"/>
</dbReference>
<protein>
    <recommendedName>
        <fullName evidence="3">Fe2OG dioxygenase domain-containing protein</fullName>
    </recommendedName>
</protein>
<evidence type="ECO:0000313" key="2">
    <source>
        <dbReference type="Proteomes" id="UP000582981"/>
    </source>
</evidence>
<dbReference type="EMBL" id="JACAPU010000013">
    <property type="protein sequence ID" value="NWB46817.1"/>
    <property type="molecule type" value="Genomic_DNA"/>
</dbReference>